<evidence type="ECO:0000313" key="3">
    <source>
        <dbReference type="Proteomes" id="UP000221165"/>
    </source>
</evidence>
<feature type="non-terminal residue" evidence="2">
    <location>
        <position position="309"/>
    </location>
</feature>
<comment type="caution">
    <text evidence="2">The sequence shown here is derived from an EMBL/GenBank/DDBJ whole genome shotgun (WGS) entry which is preliminary data.</text>
</comment>
<dbReference type="EMBL" id="MIGC01005190">
    <property type="protein sequence ID" value="PHJ17202.1"/>
    <property type="molecule type" value="Genomic_DNA"/>
</dbReference>
<feature type="region of interest" description="Disordered" evidence="1">
    <location>
        <begin position="231"/>
        <end position="273"/>
    </location>
</feature>
<accession>A0A2C6KL52</accession>
<evidence type="ECO:0000256" key="1">
    <source>
        <dbReference type="SAM" id="MobiDB-lite"/>
    </source>
</evidence>
<dbReference type="Proteomes" id="UP000221165">
    <property type="component" value="Unassembled WGS sequence"/>
</dbReference>
<protein>
    <submittedName>
        <fullName evidence="2">Uncharacterized protein</fullName>
    </submittedName>
</protein>
<dbReference type="RefSeq" id="XP_067918927.1">
    <property type="nucleotide sequence ID" value="XM_068069097.1"/>
</dbReference>
<reference evidence="2 3" key="1">
    <citation type="journal article" date="2017" name="Int. J. Parasitol.">
        <title>The genome of the protozoan parasite Cystoisospora suis and a reverse vaccinology approach to identify vaccine candidates.</title>
        <authorList>
            <person name="Palmieri N."/>
            <person name="Shrestha A."/>
            <person name="Ruttkowski B."/>
            <person name="Beck T."/>
            <person name="Vogl C."/>
            <person name="Tomley F."/>
            <person name="Blake D.P."/>
            <person name="Joachim A."/>
        </authorList>
    </citation>
    <scope>NUCLEOTIDE SEQUENCE [LARGE SCALE GENOMIC DNA]</scope>
    <source>
        <strain evidence="2 3">Wien I</strain>
    </source>
</reference>
<feature type="compositionally biased region" description="Acidic residues" evidence="1">
    <location>
        <begin position="175"/>
        <end position="184"/>
    </location>
</feature>
<feature type="compositionally biased region" description="Low complexity" evidence="1">
    <location>
        <begin position="231"/>
        <end position="245"/>
    </location>
</feature>
<name>A0A2C6KL52_9APIC</name>
<dbReference type="GeneID" id="94432308"/>
<dbReference type="AlphaFoldDB" id="A0A2C6KL52"/>
<feature type="region of interest" description="Disordered" evidence="1">
    <location>
        <begin position="152"/>
        <end position="185"/>
    </location>
</feature>
<feature type="compositionally biased region" description="Acidic residues" evidence="1">
    <location>
        <begin position="249"/>
        <end position="258"/>
    </location>
</feature>
<evidence type="ECO:0000313" key="2">
    <source>
        <dbReference type="EMBL" id="PHJ17202.1"/>
    </source>
</evidence>
<sequence>MRTDSPQNSPIDCYRLLEENLNPLETRVQPLVNSSSSFSFSRERDLQNIQSRLLSSSIGNALWPGYWIRASTVGACVQLLRRVQSILAIGEGRERESNFSPYENSRRQAIETGFTSRVCTIIAEIREPLDGVNIEDFNGSFLHVSLSGGFSNFPSSSSHEPDDPPSSQERRNEREEEEEEEEVEALLLRDREGRVCLVRSYPMSTLQQQYSTLLHELQGLQQKTRDLYDVTSSSSSHLLTTTSSTAGEGGEEEEEEEERERRKRRKGKREEGSYELEIMQRAARQQISLCQKNFEKVAKVALILHNELH</sequence>
<proteinExistence type="predicted"/>
<organism evidence="2 3">
    <name type="scientific">Cystoisospora suis</name>
    <dbReference type="NCBI Taxonomy" id="483139"/>
    <lineage>
        <taxon>Eukaryota</taxon>
        <taxon>Sar</taxon>
        <taxon>Alveolata</taxon>
        <taxon>Apicomplexa</taxon>
        <taxon>Conoidasida</taxon>
        <taxon>Coccidia</taxon>
        <taxon>Eucoccidiorida</taxon>
        <taxon>Eimeriorina</taxon>
        <taxon>Sarcocystidae</taxon>
        <taxon>Cystoisospora</taxon>
    </lineage>
</organism>
<keyword evidence="3" id="KW-1185">Reference proteome</keyword>
<gene>
    <name evidence="2" type="ORF">CSUI_008978</name>
</gene>
<dbReference type="VEuPathDB" id="ToxoDB:CSUI_008978"/>